<dbReference type="PROSITE" id="PS50042">
    <property type="entry name" value="CNMP_BINDING_3"/>
    <property type="match status" value="1"/>
</dbReference>
<dbReference type="Proteomes" id="UP000483379">
    <property type="component" value="Unassembled WGS sequence"/>
</dbReference>
<feature type="domain" description="Cyclic nucleotide-binding" evidence="2">
    <location>
        <begin position="142"/>
        <end position="246"/>
    </location>
</feature>
<dbReference type="Pfam" id="PF00581">
    <property type="entry name" value="Rhodanese"/>
    <property type="match status" value="1"/>
</dbReference>
<keyword evidence="1" id="KW-0175">Coiled coil</keyword>
<dbReference type="SUPFAM" id="SSF51206">
    <property type="entry name" value="cAMP-binding domain-like"/>
    <property type="match status" value="2"/>
</dbReference>
<dbReference type="InterPro" id="IPR000595">
    <property type="entry name" value="cNMP-bd_dom"/>
</dbReference>
<dbReference type="CDD" id="cd00038">
    <property type="entry name" value="CAP_ED"/>
    <property type="match status" value="1"/>
</dbReference>
<comment type="caution">
    <text evidence="4">The sequence shown here is derived from an EMBL/GenBank/DDBJ whole genome shotgun (WGS) entry which is preliminary data.</text>
</comment>
<dbReference type="Gene3D" id="3.40.250.10">
    <property type="entry name" value="Rhodanese-like domain"/>
    <property type="match status" value="1"/>
</dbReference>
<dbReference type="InterPro" id="IPR018490">
    <property type="entry name" value="cNMP-bd_dom_sf"/>
</dbReference>
<evidence type="ECO:0000259" key="2">
    <source>
        <dbReference type="PROSITE" id="PS50042"/>
    </source>
</evidence>
<dbReference type="SMART" id="SM00450">
    <property type="entry name" value="RHOD"/>
    <property type="match status" value="1"/>
</dbReference>
<dbReference type="AlphaFoldDB" id="A0A6M0JYY9"/>
<name>A0A6M0JYY9_9GAMM</name>
<dbReference type="InterPro" id="IPR014710">
    <property type="entry name" value="RmlC-like_jellyroll"/>
</dbReference>
<feature type="coiled-coil region" evidence="1">
    <location>
        <begin position="148"/>
        <end position="175"/>
    </location>
</feature>
<dbReference type="EMBL" id="JAAIJQ010000033">
    <property type="protein sequence ID" value="NEV62706.1"/>
    <property type="molecule type" value="Genomic_DNA"/>
</dbReference>
<dbReference type="SMART" id="SM00100">
    <property type="entry name" value="cNMP"/>
    <property type="match status" value="1"/>
</dbReference>
<evidence type="ECO:0000256" key="1">
    <source>
        <dbReference type="SAM" id="Coils"/>
    </source>
</evidence>
<organism evidence="4 5">
    <name type="scientific">Thiorhodococcus minor</name>
    <dbReference type="NCBI Taxonomy" id="57489"/>
    <lineage>
        <taxon>Bacteria</taxon>
        <taxon>Pseudomonadati</taxon>
        <taxon>Pseudomonadota</taxon>
        <taxon>Gammaproteobacteria</taxon>
        <taxon>Chromatiales</taxon>
        <taxon>Chromatiaceae</taxon>
        <taxon>Thiorhodococcus</taxon>
    </lineage>
</organism>
<dbReference type="PANTHER" id="PTHR43031:SF1">
    <property type="entry name" value="PYRIDINE NUCLEOTIDE-DISULPHIDE OXIDOREDUCTASE"/>
    <property type="match status" value="1"/>
</dbReference>
<protein>
    <submittedName>
        <fullName evidence="4">Cyclic nucleotide-binding domain-containing protein</fullName>
    </submittedName>
</protein>
<evidence type="ECO:0000313" key="5">
    <source>
        <dbReference type="Proteomes" id="UP000483379"/>
    </source>
</evidence>
<gene>
    <name evidence="4" type="ORF">G3446_12535</name>
</gene>
<dbReference type="SUPFAM" id="SSF52821">
    <property type="entry name" value="Rhodanese/Cell cycle control phosphatase"/>
    <property type="match status" value="1"/>
</dbReference>
<dbReference type="InterPro" id="IPR001763">
    <property type="entry name" value="Rhodanese-like_dom"/>
</dbReference>
<proteinExistence type="predicted"/>
<dbReference type="Gene3D" id="2.60.120.10">
    <property type="entry name" value="Jelly Rolls"/>
    <property type="match status" value="1"/>
</dbReference>
<evidence type="ECO:0000259" key="3">
    <source>
        <dbReference type="PROSITE" id="PS50206"/>
    </source>
</evidence>
<keyword evidence="5" id="KW-1185">Reference proteome</keyword>
<reference evidence="4 5" key="1">
    <citation type="submission" date="2020-02" db="EMBL/GenBank/DDBJ databases">
        <title>Genome sequences of Thiorhodococcus mannitoliphagus and Thiorhodococcus minor, purple sulfur photosynthetic bacteria in the gammaproteobacterial family, Chromatiaceae.</title>
        <authorList>
            <person name="Aviles F.A."/>
            <person name="Meyer T.E."/>
            <person name="Kyndt J.A."/>
        </authorList>
    </citation>
    <scope>NUCLEOTIDE SEQUENCE [LARGE SCALE GENOMIC DNA]</scope>
    <source>
        <strain evidence="4 5">DSM 11518</strain>
    </source>
</reference>
<dbReference type="InterPro" id="IPR050229">
    <property type="entry name" value="GlpE_sulfurtransferase"/>
</dbReference>
<dbReference type="PROSITE" id="PS50206">
    <property type="entry name" value="RHODANESE_3"/>
    <property type="match status" value="1"/>
</dbReference>
<dbReference type="PANTHER" id="PTHR43031">
    <property type="entry name" value="FAD-DEPENDENT OXIDOREDUCTASE"/>
    <property type="match status" value="1"/>
</dbReference>
<accession>A0A6M0JYY9</accession>
<dbReference type="InterPro" id="IPR036873">
    <property type="entry name" value="Rhodanese-like_dom_sf"/>
</dbReference>
<feature type="domain" description="Rhodanese" evidence="3">
    <location>
        <begin position="263"/>
        <end position="347"/>
    </location>
</feature>
<sequence length="350" mass="38831">MSIKTSRVLKILRERFYAFPGISERALLESLQIFRLFDLREGEQLRLTGSELPDRLYVAIGRISITDAAGARREVSASALGHIELPCLPAAVTIDALEDSQLCHVDTALADYLLTLEEVAESVVAPDGLREDDLRLARDTAPFRRIPLENAERALTSLRERKVKAGEEIAKMSRETDSFFVVAAGRAELWRIDDEEGIPMKAGELTRGAVFGEESLLTGKSSAVTVRMLEDGMLLELRRDVFEQLLAKPLVREVETPVAKAMIESGHVALDVRLEEEFDEGHIPEALHVPLSQLRTRLDEIDRTARHVAYCRSGRRSSVAAFQLSELGFDVVSMAGGILAWSDPLTEPVD</sequence>
<dbReference type="Pfam" id="PF00027">
    <property type="entry name" value="cNMP_binding"/>
    <property type="match status" value="1"/>
</dbReference>
<dbReference type="CDD" id="cd00158">
    <property type="entry name" value="RHOD"/>
    <property type="match status" value="1"/>
</dbReference>
<dbReference type="RefSeq" id="WP_164453172.1">
    <property type="nucleotide sequence ID" value="NZ_JAAIJQ010000033.1"/>
</dbReference>
<evidence type="ECO:0000313" key="4">
    <source>
        <dbReference type="EMBL" id="NEV62706.1"/>
    </source>
</evidence>